<proteinExistence type="inferred from homology"/>
<keyword evidence="4 7" id="KW-0963">Cytoplasm</keyword>
<dbReference type="FunFam" id="2.30.30.30:FF:000003">
    <property type="entry name" value="Elongation factor P"/>
    <property type="match status" value="1"/>
</dbReference>
<dbReference type="InterPro" id="IPR020599">
    <property type="entry name" value="Transl_elong_fac_P/YeiP"/>
</dbReference>
<dbReference type="UniPathway" id="UPA00345"/>
<dbReference type="SUPFAM" id="SSF50249">
    <property type="entry name" value="Nucleic acid-binding proteins"/>
    <property type="match status" value="2"/>
</dbReference>
<feature type="domain" description="Translation elongation factor P/YeiP central" evidence="11">
    <location>
        <begin position="84"/>
        <end position="138"/>
    </location>
</feature>
<dbReference type="SMART" id="SM01185">
    <property type="entry name" value="EFP"/>
    <property type="match status" value="1"/>
</dbReference>
<protein>
    <recommendedName>
        <fullName evidence="7 8">Elongation factor P</fullName>
        <shortName evidence="7">EF-P</shortName>
    </recommendedName>
</protein>
<evidence type="ECO:0000256" key="5">
    <source>
        <dbReference type="ARBA" id="ARBA00022768"/>
    </source>
</evidence>
<dbReference type="InterPro" id="IPR015365">
    <property type="entry name" value="Elong-fact-P_C"/>
</dbReference>
<evidence type="ECO:0000313" key="12">
    <source>
        <dbReference type="EMBL" id="PIU04015.1"/>
    </source>
</evidence>
<dbReference type="NCBIfam" id="TIGR00038">
    <property type="entry name" value="efp"/>
    <property type="match status" value="1"/>
</dbReference>
<dbReference type="GO" id="GO:0003746">
    <property type="term" value="F:translation elongation factor activity"/>
    <property type="evidence" value="ECO:0007669"/>
    <property type="project" value="UniProtKB-UniRule"/>
</dbReference>
<dbReference type="PROSITE" id="PS01275">
    <property type="entry name" value="EFP"/>
    <property type="match status" value="1"/>
</dbReference>
<sequence>MIFSLVFQGKNEYNKILTISVNELKNGATFKFDNQPFIVLNYEHIKLGRGSAWIKVKIRNLLTGSVTEKSFISGNRVEPIETSRKKYQYLYHDSTGYVFMEPKTFEQISLVSQVLADQVGYLKDGVTADILFLDDKPLTIELPQKMEFLVKEADPGVKGDSASNFLKDAVLDNGLKVRVPLFIEEGEKIIINTKNGEYVERVK</sequence>
<dbReference type="Pfam" id="PF08207">
    <property type="entry name" value="EFP_N"/>
    <property type="match status" value="1"/>
</dbReference>
<dbReference type="SUPFAM" id="SSF50104">
    <property type="entry name" value="Translation proteins SH3-like domain"/>
    <property type="match status" value="1"/>
</dbReference>
<dbReference type="PIRSF" id="PIRSF005901">
    <property type="entry name" value="EF-P"/>
    <property type="match status" value="1"/>
</dbReference>
<keyword evidence="5 7" id="KW-0251">Elongation factor</keyword>
<dbReference type="NCBIfam" id="NF001810">
    <property type="entry name" value="PRK00529.1"/>
    <property type="match status" value="1"/>
</dbReference>
<dbReference type="InterPro" id="IPR001059">
    <property type="entry name" value="Transl_elong_P/YeiP_cen"/>
</dbReference>
<evidence type="ECO:0000256" key="9">
    <source>
        <dbReference type="RuleBase" id="RU004389"/>
    </source>
</evidence>
<dbReference type="InterPro" id="IPR011768">
    <property type="entry name" value="Transl_elongation_fac_P"/>
</dbReference>
<comment type="subcellular location">
    <subcellularLocation>
        <location evidence="1 7">Cytoplasm</location>
    </subcellularLocation>
</comment>
<dbReference type="Pfam" id="PF09285">
    <property type="entry name" value="Elong-fact-P_C"/>
    <property type="match status" value="1"/>
</dbReference>
<evidence type="ECO:0000256" key="3">
    <source>
        <dbReference type="ARBA" id="ARBA00009479"/>
    </source>
</evidence>
<dbReference type="Gene3D" id="2.40.50.140">
    <property type="entry name" value="Nucleic acid-binding proteins"/>
    <property type="match status" value="2"/>
</dbReference>
<keyword evidence="6 7" id="KW-0648">Protein biosynthesis</keyword>
<evidence type="ECO:0000259" key="10">
    <source>
        <dbReference type="SMART" id="SM00841"/>
    </source>
</evidence>
<dbReference type="Proteomes" id="UP000228996">
    <property type="component" value="Unassembled WGS sequence"/>
</dbReference>
<dbReference type="HAMAP" id="MF_00141">
    <property type="entry name" value="EF_P"/>
    <property type="match status" value="1"/>
</dbReference>
<comment type="similarity">
    <text evidence="3 7 9">Belongs to the elongation factor P family.</text>
</comment>
<dbReference type="InterPro" id="IPR012340">
    <property type="entry name" value="NA-bd_OB-fold"/>
</dbReference>
<dbReference type="FunFam" id="2.40.50.140:FF:000004">
    <property type="entry name" value="Elongation factor P"/>
    <property type="match status" value="1"/>
</dbReference>
<dbReference type="Pfam" id="PF01132">
    <property type="entry name" value="EFP"/>
    <property type="match status" value="1"/>
</dbReference>
<accession>A0A2M6XEC2</accession>
<dbReference type="InterPro" id="IPR014722">
    <property type="entry name" value="Rib_uL2_dom2"/>
</dbReference>
<comment type="pathway">
    <text evidence="2 7">Protein biosynthesis; polypeptide chain elongation.</text>
</comment>
<dbReference type="CDD" id="cd04470">
    <property type="entry name" value="S1_EF-P_repeat_1"/>
    <property type="match status" value="1"/>
</dbReference>
<dbReference type="FunFam" id="2.40.50.140:FF:000009">
    <property type="entry name" value="Elongation factor P"/>
    <property type="match status" value="1"/>
</dbReference>
<evidence type="ECO:0000259" key="11">
    <source>
        <dbReference type="SMART" id="SM01185"/>
    </source>
</evidence>
<organism evidence="12 13">
    <name type="scientific">Candidatus Shapirobacteria bacterium CG08_land_8_20_14_0_20_39_18</name>
    <dbReference type="NCBI Taxonomy" id="1974883"/>
    <lineage>
        <taxon>Bacteria</taxon>
        <taxon>Candidatus Shapironibacteriota</taxon>
    </lineage>
</organism>
<evidence type="ECO:0000256" key="7">
    <source>
        <dbReference type="HAMAP-Rule" id="MF_00141"/>
    </source>
</evidence>
<dbReference type="InterPro" id="IPR008991">
    <property type="entry name" value="Translation_prot_SH3-like_sf"/>
</dbReference>
<reference evidence="13" key="1">
    <citation type="submission" date="2017-09" db="EMBL/GenBank/DDBJ databases">
        <title>Depth-based differentiation of microbial function through sediment-hosted aquifers and enrichment of novel symbionts in the deep terrestrial subsurface.</title>
        <authorList>
            <person name="Probst A.J."/>
            <person name="Ladd B."/>
            <person name="Jarett J.K."/>
            <person name="Geller-Mcgrath D.E."/>
            <person name="Sieber C.M.K."/>
            <person name="Emerson J.B."/>
            <person name="Anantharaman K."/>
            <person name="Thomas B.C."/>
            <person name="Malmstrom R."/>
            <person name="Stieglmeier M."/>
            <person name="Klingl A."/>
            <person name="Woyke T."/>
            <person name="Ryan C.M."/>
            <person name="Banfield J.F."/>
        </authorList>
    </citation>
    <scope>NUCLEOTIDE SEQUENCE [LARGE SCALE GENOMIC DNA]</scope>
</reference>
<evidence type="ECO:0000256" key="6">
    <source>
        <dbReference type="ARBA" id="ARBA00022917"/>
    </source>
</evidence>
<dbReference type="CDD" id="cd05794">
    <property type="entry name" value="S1_EF-P_repeat_2"/>
    <property type="match status" value="1"/>
</dbReference>
<comment type="caution">
    <text evidence="12">The sequence shown here is derived from an EMBL/GenBank/DDBJ whole genome shotgun (WGS) entry which is preliminary data.</text>
</comment>
<dbReference type="AlphaFoldDB" id="A0A2M6XEC2"/>
<name>A0A2M6XEC2_9BACT</name>
<dbReference type="EMBL" id="PEYO01000001">
    <property type="protein sequence ID" value="PIU04015.1"/>
    <property type="molecule type" value="Genomic_DNA"/>
</dbReference>
<dbReference type="PANTHER" id="PTHR30053:SF12">
    <property type="entry name" value="ELONGATION FACTOR P (EF-P) FAMILY PROTEIN"/>
    <property type="match status" value="1"/>
</dbReference>
<evidence type="ECO:0000256" key="4">
    <source>
        <dbReference type="ARBA" id="ARBA00022490"/>
    </source>
</evidence>
<feature type="domain" description="Elongation factor P C-terminal" evidence="10">
    <location>
        <begin position="146"/>
        <end position="201"/>
    </location>
</feature>
<comment type="function">
    <text evidence="7">Involved in peptide bond synthesis. Stimulates efficient translation and peptide-bond synthesis on native or reconstituted 70S ribosomes in vitro. Probably functions indirectly by altering the affinity of the ribosome for aminoacyl-tRNA, thus increasing their reactivity as acceptors for peptidyl transferase.</text>
</comment>
<dbReference type="Gene3D" id="2.30.30.30">
    <property type="match status" value="1"/>
</dbReference>
<dbReference type="InterPro" id="IPR013852">
    <property type="entry name" value="Transl_elong_P/YeiP_CS"/>
</dbReference>
<evidence type="ECO:0000256" key="1">
    <source>
        <dbReference type="ARBA" id="ARBA00004496"/>
    </source>
</evidence>
<dbReference type="GO" id="GO:0005829">
    <property type="term" value="C:cytosol"/>
    <property type="evidence" value="ECO:0007669"/>
    <property type="project" value="UniProtKB-ARBA"/>
</dbReference>
<evidence type="ECO:0000313" key="13">
    <source>
        <dbReference type="Proteomes" id="UP000228996"/>
    </source>
</evidence>
<dbReference type="SMART" id="SM00841">
    <property type="entry name" value="Elong-fact-P_C"/>
    <property type="match status" value="1"/>
</dbReference>
<evidence type="ECO:0000256" key="2">
    <source>
        <dbReference type="ARBA" id="ARBA00004815"/>
    </source>
</evidence>
<gene>
    <name evidence="7 12" type="primary">efp</name>
    <name evidence="12" type="ORF">COT44_00010</name>
</gene>
<dbReference type="GO" id="GO:0043043">
    <property type="term" value="P:peptide biosynthetic process"/>
    <property type="evidence" value="ECO:0007669"/>
    <property type="project" value="InterPro"/>
</dbReference>
<dbReference type="PANTHER" id="PTHR30053">
    <property type="entry name" value="ELONGATION FACTOR P"/>
    <property type="match status" value="1"/>
</dbReference>
<dbReference type="InterPro" id="IPR013185">
    <property type="entry name" value="Transl_elong_KOW-like"/>
</dbReference>
<evidence type="ECO:0000256" key="8">
    <source>
        <dbReference type="NCBIfam" id="TIGR00038"/>
    </source>
</evidence>